<accession>A0AC60P626</accession>
<protein>
    <submittedName>
        <fullName evidence="1">Uncharacterized protein</fullName>
    </submittedName>
</protein>
<evidence type="ECO:0000313" key="2">
    <source>
        <dbReference type="Proteomes" id="UP000805193"/>
    </source>
</evidence>
<gene>
    <name evidence="1" type="ORF">HPB47_007957</name>
</gene>
<reference evidence="1 2" key="1">
    <citation type="journal article" date="2020" name="Cell">
        <title>Large-Scale Comparative Analyses of Tick Genomes Elucidate Their Genetic Diversity and Vector Capacities.</title>
        <authorList>
            <consortium name="Tick Genome and Microbiome Consortium (TIGMIC)"/>
            <person name="Jia N."/>
            <person name="Wang J."/>
            <person name="Shi W."/>
            <person name="Du L."/>
            <person name="Sun Y."/>
            <person name="Zhan W."/>
            <person name="Jiang J.F."/>
            <person name="Wang Q."/>
            <person name="Zhang B."/>
            <person name="Ji P."/>
            <person name="Bell-Sakyi L."/>
            <person name="Cui X.M."/>
            <person name="Yuan T.T."/>
            <person name="Jiang B.G."/>
            <person name="Yang W.F."/>
            <person name="Lam T.T."/>
            <person name="Chang Q.C."/>
            <person name="Ding S.J."/>
            <person name="Wang X.J."/>
            <person name="Zhu J.G."/>
            <person name="Ruan X.D."/>
            <person name="Zhao L."/>
            <person name="Wei J.T."/>
            <person name="Ye R.Z."/>
            <person name="Que T.C."/>
            <person name="Du C.H."/>
            <person name="Zhou Y.H."/>
            <person name="Cheng J.X."/>
            <person name="Dai P.F."/>
            <person name="Guo W.B."/>
            <person name="Han X.H."/>
            <person name="Huang E.J."/>
            <person name="Li L.F."/>
            <person name="Wei W."/>
            <person name="Gao Y.C."/>
            <person name="Liu J.Z."/>
            <person name="Shao H.Z."/>
            <person name="Wang X."/>
            <person name="Wang C.C."/>
            <person name="Yang T.C."/>
            <person name="Huo Q.B."/>
            <person name="Li W."/>
            <person name="Chen H.Y."/>
            <person name="Chen S.E."/>
            <person name="Zhou L.G."/>
            <person name="Ni X.B."/>
            <person name="Tian J.H."/>
            <person name="Sheng Y."/>
            <person name="Liu T."/>
            <person name="Pan Y.S."/>
            <person name="Xia L.Y."/>
            <person name="Li J."/>
            <person name="Zhao F."/>
            <person name="Cao W.C."/>
        </authorList>
    </citation>
    <scope>NUCLEOTIDE SEQUENCE [LARGE SCALE GENOMIC DNA]</scope>
    <source>
        <strain evidence="1">Iper-2018</strain>
    </source>
</reference>
<comment type="caution">
    <text evidence="1">The sequence shown here is derived from an EMBL/GenBank/DDBJ whole genome shotgun (WGS) entry which is preliminary data.</text>
</comment>
<sequence length="343" mass="38332">MAAVSSSVSPSKAPVLPSPARFQTTFAKTSFGKEARQVVLNVYYKLRCESPNESYKAIVQRTSELTRVGYSTIFRWKKLVQSSPDGTSSVPSPKRKRKRSAPPTPSLLDSFDRGTLRLIVHDCFRLNECPTLSKVLEVARDNDKFPKISRTTLWRALVDLGFTFVKRNRDSLLMERTDLLSHKKTSNPGMAHRHDIVWDPTFLKAELLDLVERARLSQTFKLAEVELLTPGALQQVTPDDWKAYARHVIDVENKMWEADCLSDAVIDSVVIHLGSDDDKSSDEDMDDSSDEDMGCESLSARQLGARGAIARAAEPRILGSIPTPAHFDLDEHRTGVRSCITTA</sequence>
<evidence type="ECO:0000313" key="1">
    <source>
        <dbReference type="EMBL" id="KAG0414880.1"/>
    </source>
</evidence>
<name>A0AC60P626_IXOPE</name>
<keyword evidence="2" id="KW-1185">Reference proteome</keyword>
<organism evidence="1 2">
    <name type="scientific">Ixodes persulcatus</name>
    <name type="common">Taiga tick</name>
    <dbReference type="NCBI Taxonomy" id="34615"/>
    <lineage>
        <taxon>Eukaryota</taxon>
        <taxon>Metazoa</taxon>
        <taxon>Ecdysozoa</taxon>
        <taxon>Arthropoda</taxon>
        <taxon>Chelicerata</taxon>
        <taxon>Arachnida</taxon>
        <taxon>Acari</taxon>
        <taxon>Parasitiformes</taxon>
        <taxon>Ixodida</taxon>
        <taxon>Ixodoidea</taxon>
        <taxon>Ixodidae</taxon>
        <taxon>Ixodinae</taxon>
        <taxon>Ixodes</taxon>
    </lineage>
</organism>
<dbReference type="EMBL" id="JABSTQ010011139">
    <property type="protein sequence ID" value="KAG0414880.1"/>
    <property type="molecule type" value="Genomic_DNA"/>
</dbReference>
<proteinExistence type="predicted"/>
<dbReference type="Proteomes" id="UP000805193">
    <property type="component" value="Unassembled WGS sequence"/>
</dbReference>